<comment type="caution">
    <text evidence="1">The sequence shown here is derived from an EMBL/GenBank/DDBJ whole genome shotgun (WGS) entry which is preliminary data.</text>
</comment>
<dbReference type="Proteomes" id="UP000789508">
    <property type="component" value="Unassembled WGS sequence"/>
</dbReference>
<evidence type="ECO:0000313" key="1">
    <source>
        <dbReference type="EMBL" id="CAG8753062.1"/>
    </source>
</evidence>
<evidence type="ECO:0000313" key="2">
    <source>
        <dbReference type="Proteomes" id="UP000789508"/>
    </source>
</evidence>
<dbReference type="EMBL" id="CAJVPS010041908">
    <property type="protein sequence ID" value="CAG8753062.1"/>
    <property type="molecule type" value="Genomic_DNA"/>
</dbReference>
<feature type="non-terminal residue" evidence="1">
    <location>
        <position position="57"/>
    </location>
</feature>
<sequence>KVSIAKNHMIPNLNFYKESSISFSKPTNTLKLTNAYASESTNAYISELTSEKEQTTL</sequence>
<accession>A0A9N9IXZ8</accession>
<keyword evidence="2" id="KW-1185">Reference proteome</keyword>
<protein>
    <submittedName>
        <fullName evidence="1">10366_t:CDS:1</fullName>
    </submittedName>
</protein>
<feature type="non-terminal residue" evidence="1">
    <location>
        <position position="1"/>
    </location>
</feature>
<proteinExistence type="predicted"/>
<gene>
    <name evidence="1" type="ORF">ALEPTO_LOCUS13373</name>
</gene>
<name>A0A9N9IXZ8_9GLOM</name>
<reference evidence="1" key="1">
    <citation type="submission" date="2021-06" db="EMBL/GenBank/DDBJ databases">
        <authorList>
            <person name="Kallberg Y."/>
            <person name="Tangrot J."/>
            <person name="Rosling A."/>
        </authorList>
    </citation>
    <scope>NUCLEOTIDE SEQUENCE</scope>
    <source>
        <strain evidence="1">FL130A</strain>
    </source>
</reference>
<organism evidence="1 2">
    <name type="scientific">Ambispora leptoticha</name>
    <dbReference type="NCBI Taxonomy" id="144679"/>
    <lineage>
        <taxon>Eukaryota</taxon>
        <taxon>Fungi</taxon>
        <taxon>Fungi incertae sedis</taxon>
        <taxon>Mucoromycota</taxon>
        <taxon>Glomeromycotina</taxon>
        <taxon>Glomeromycetes</taxon>
        <taxon>Archaeosporales</taxon>
        <taxon>Ambisporaceae</taxon>
        <taxon>Ambispora</taxon>
    </lineage>
</organism>
<dbReference type="AlphaFoldDB" id="A0A9N9IXZ8"/>